<evidence type="ECO:0000256" key="3">
    <source>
        <dbReference type="ARBA" id="ARBA00022603"/>
    </source>
</evidence>
<dbReference type="STRING" id="556325.BHE16_05065"/>
<evidence type="ECO:0000259" key="7">
    <source>
        <dbReference type="Pfam" id="PF00590"/>
    </source>
</evidence>
<dbReference type="InterPro" id="IPR014777">
    <property type="entry name" value="4pyrrole_Mease_sub1"/>
</dbReference>
<dbReference type="HAMAP" id="MF_01877">
    <property type="entry name" value="16SrRNA_methyltr_I"/>
    <property type="match status" value="1"/>
</dbReference>
<keyword evidence="3 6" id="KW-0489">Methyltransferase</keyword>
<dbReference type="Pfam" id="PF00590">
    <property type="entry name" value="TP_methylase"/>
    <property type="match status" value="1"/>
</dbReference>
<evidence type="ECO:0000313" key="8">
    <source>
        <dbReference type="EMBL" id="APF40495.1"/>
    </source>
</evidence>
<evidence type="ECO:0000313" key="9">
    <source>
        <dbReference type="Proteomes" id="UP000183530"/>
    </source>
</evidence>
<keyword evidence="4 6" id="KW-0808">Transferase</keyword>
<organism evidence="8 9">
    <name type="scientific">Neomicrococcus aestuarii</name>
    <dbReference type="NCBI Taxonomy" id="556325"/>
    <lineage>
        <taxon>Bacteria</taxon>
        <taxon>Bacillati</taxon>
        <taxon>Actinomycetota</taxon>
        <taxon>Actinomycetes</taxon>
        <taxon>Micrococcales</taxon>
        <taxon>Micrococcaceae</taxon>
        <taxon>Neomicrococcus</taxon>
    </lineage>
</organism>
<dbReference type="SUPFAM" id="SSF53790">
    <property type="entry name" value="Tetrapyrrole methylase"/>
    <property type="match status" value="1"/>
</dbReference>
<keyword evidence="5 6" id="KW-0949">S-adenosyl-L-methionine</keyword>
<evidence type="ECO:0000256" key="4">
    <source>
        <dbReference type="ARBA" id="ARBA00022679"/>
    </source>
</evidence>
<keyword evidence="1 6" id="KW-0963">Cytoplasm</keyword>
<dbReference type="Gene3D" id="3.30.950.10">
    <property type="entry name" value="Methyltransferase, Cobalt-precorrin-4 Transmethylase, Domain 2"/>
    <property type="match status" value="1"/>
</dbReference>
<comment type="subcellular location">
    <subcellularLocation>
        <location evidence="6">Cytoplasm</location>
    </subcellularLocation>
</comment>
<dbReference type="AlphaFoldDB" id="A0A1L2ZM28"/>
<comment type="similarity">
    <text evidence="6">Belongs to the methyltransferase superfamily. RsmI family.</text>
</comment>
<feature type="domain" description="Tetrapyrrole methylase" evidence="7">
    <location>
        <begin position="13"/>
        <end position="214"/>
    </location>
</feature>
<dbReference type="InterPro" id="IPR008189">
    <property type="entry name" value="rRNA_ssu_MeTfrase_I"/>
</dbReference>
<protein>
    <recommendedName>
        <fullName evidence="6">Ribosomal RNA small subunit methyltransferase I</fullName>
        <ecNumber evidence="6">2.1.1.198</ecNumber>
    </recommendedName>
    <alternativeName>
        <fullName evidence="6">16S rRNA 2'-O-ribose C1402 methyltransferase</fullName>
    </alternativeName>
    <alternativeName>
        <fullName evidence="6">rRNA (cytidine-2'-O-)-methyltransferase RsmI</fullName>
    </alternativeName>
</protein>
<dbReference type="InterPro" id="IPR018063">
    <property type="entry name" value="SAM_MeTrfase_RsmI_CS"/>
</dbReference>
<gene>
    <name evidence="6" type="primary">rsmI</name>
    <name evidence="8" type="ORF">BHE16_05065</name>
</gene>
<dbReference type="PIRSF" id="PIRSF005917">
    <property type="entry name" value="MTase_YraL"/>
    <property type="match status" value="1"/>
</dbReference>
<dbReference type="PANTHER" id="PTHR46111">
    <property type="entry name" value="RIBOSOMAL RNA SMALL SUBUNIT METHYLTRANSFERASE I"/>
    <property type="match status" value="1"/>
</dbReference>
<proteinExistence type="inferred from homology"/>
<evidence type="ECO:0000256" key="2">
    <source>
        <dbReference type="ARBA" id="ARBA00022552"/>
    </source>
</evidence>
<dbReference type="Proteomes" id="UP000183530">
    <property type="component" value="Chromosome"/>
</dbReference>
<dbReference type="RefSeq" id="WP_071893972.1">
    <property type="nucleotide sequence ID" value="NZ_CP018135.1"/>
</dbReference>
<dbReference type="EC" id="2.1.1.198" evidence="6"/>
<dbReference type="NCBIfam" id="TIGR00096">
    <property type="entry name" value="16S rRNA (cytidine(1402)-2'-O)-methyltransferase"/>
    <property type="match status" value="1"/>
</dbReference>
<keyword evidence="9" id="KW-1185">Reference proteome</keyword>
<dbReference type="PROSITE" id="PS01296">
    <property type="entry name" value="RSMI"/>
    <property type="match status" value="1"/>
</dbReference>
<dbReference type="InterPro" id="IPR000878">
    <property type="entry name" value="4pyrrol_Mease"/>
</dbReference>
<dbReference type="OrthoDB" id="9809084at2"/>
<dbReference type="FunFam" id="3.40.1010.10:FF:000007">
    <property type="entry name" value="Ribosomal RNA small subunit methyltransferase I"/>
    <property type="match status" value="1"/>
</dbReference>
<comment type="function">
    <text evidence="6">Catalyzes the 2'-O-methylation of the ribose of cytidine 1402 (C1402) in 16S rRNA.</text>
</comment>
<evidence type="ECO:0000256" key="1">
    <source>
        <dbReference type="ARBA" id="ARBA00022490"/>
    </source>
</evidence>
<dbReference type="GO" id="GO:0070677">
    <property type="term" value="F:rRNA (cytosine-2'-O-)-methyltransferase activity"/>
    <property type="evidence" value="ECO:0007669"/>
    <property type="project" value="UniProtKB-UniRule"/>
</dbReference>
<comment type="catalytic activity">
    <reaction evidence="6">
        <text>cytidine(1402) in 16S rRNA + S-adenosyl-L-methionine = 2'-O-methylcytidine(1402) in 16S rRNA + S-adenosyl-L-homocysteine + H(+)</text>
        <dbReference type="Rhea" id="RHEA:42924"/>
        <dbReference type="Rhea" id="RHEA-COMP:10285"/>
        <dbReference type="Rhea" id="RHEA-COMP:10286"/>
        <dbReference type="ChEBI" id="CHEBI:15378"/>
        <dbReference type="ChEBI" id="CHEBI:57856"/>
        <dbReference type="ChEBI" id="CHEBI:59789"/>
        <dbReference type="ChEBI" id="CHEBI:74495"/>
        <dbReference type="ChEBI" id="CHEBI:82748"/>
        <dbReference type="EC" id="2.1.1.198"/>
    </reaction>
</comment>
<dbReference type="EMBL" id="CP018135">
    <property type="protein sequence ID" value="APF40495.1"/>
    <property type="molecule type" value="Genomic_DNA"/>
</dbReference>
<reference evidence="8 9" key="1">
    <citation type="submission" date="2016-11" db="EMBL/GenBank/DDBJ databases">
        <title>Genome sequencing of Zhihengliuella aestuarii B18 antagonistic to Plasmodiophora brassicae.</title>
        <authorList>
            <person name="Luo Y."/>
        </authorList>
    </citation>
    <scope>NUCLEOTIDE SEQUENCE [LARGE SCALE GENOMIC DNA]</scope>
    <source>
        <strain evidence="8 9">B18</strain>
    </source>
</reference>
<dbReference type="FunFam" id="3.30.950.10:FF:000002">
    <property type="entry name" value="Ribosomal RNA small subunit methyltransferase I"/>
    <property type="match status" value="1"/>
</dbReference>
<dbReference type="KEGG" id="nae:BHE16_05065"/>
<dbReference type="InterPro" id="IPR035996">
    <property type="entry name" value="4pyrrol_Methylase_sf"/>
</dbReference>
<keyword evidence="2 6" id="KW-0698">rRNA processing</keyword>
<dbReference type="GO" id="GO:0005737">
    <property type="term" value="C:cytoplasm"/>
    <property type="evidence" value="ECO:0007669"/>
    <property type="project" value="UniProtKB-SubCell"/>
</dbReference>
<dbReference type="PANTHER" id="PTHR46111:SF1">
    <property type="entry name" value="RIBOSOMAL RNA SMALL SUBUNIT METHYLTRANSFERASE I"/>
    <property type="match status" value="1"/>
</dbReference>
<sequence>MERSVSPLRPGEIVLAGTPIGNLGDTTPRLEHALRTADIVAAEDTRRLHHLVNALGITLSGSVVSYHEHNETERAAELLAAASSGKTVVIVSDAGMPTVSDPGFRAVHAAMEAGVNVTAIPGPSAVLTALAVSGLPTDRFTFEGFIPRKAGDRAERLSELSTERRTMVFFEAPHRVEALLSAMIDAFGASRRVAVCRELTKLHEEIIRGPLEDVHVWAKDNEVRGEIVVVLEGAPAQEKAQATDLVASVNELIESGLRLKEAVQAVAQRERVPQRDLYAAVVESRKK</sequence>
<dbReference type="Gene3D" id="3.40.1010.10">
    <property type="entry name" value="Cobalt-precorrin-4 Transmethylase, Domain 1"/>
    <property type="match status" value="1"/>
</dbReference>
<evidence type="ECO:0000256" key="6">
    <source>
        <dbReference type="HAMAP-Rule" id="MF_01877"/>
    </source>
</evidence>
<name>A0A1L2ZM28_9MICC</name>
<dbReference type="CDD" id="cd11648">
    <property type="entry name" value="RsmI"/>
    <property type="match status" value="1"/>
</dbReference>
<evidence type="ECO:0000256" key="5">
    <source>
        <dbReference type="ARBA" id="ARBA00022691"/>
    </source>
</evidence>
<accession>A0A1L2ZM28</accession>
<dbReference type="InterPro" id="IPR014776">
    <property type="entry name" value="4pyrrole_Mease_sub2"/>
</dbReference>